<sequence length="113" mass="13469">MCLSRHRQVEYELEEHIQHQRHGDSNYQGRAPFSVEQHYTDEQEEKRRNHKSYQRHQNQNIQQGQDDDDQQPFAFLAQMKQAAQGIVRFLLSHIFSVSHICNKGIYEPQDAAY</sequence>
<organism evidence="2">
    <name type="scientific">bioreactor metagenome</name>
    <dbReference type="NCBI Taxonomy" id="1076179"/>
    <lineage>
        <taxon>unclassified sequences</taxon>
        <taxon>metagenomes</taxon>
        <taxon>ecological metagenomes</taxon>
    </lineage>
</organism>
<name>A0A645GXL8_9ZZZZ</name>
<comment type="caution">
    <text evidence="2">The sequence shown here is derived from an EMBL/GenBank/DDBJ whole genome shotgun (WGS) entry which is preliminary data.</text>
</comment>
<dbReference type="EMBL" id="VSSQ01079183">
    <property type="protein sequence ID" value="MPN28774.1"/>
    <property type="molecule type" value="Genomic_DNA"/>
</dbReference>
<protein>
    <submittedName>
        <fullName evidence="2">Uncharacterized protein</fullName>
    </submittedName>
</protein>
<accession>A0A645GXL8</accession>
<reference evidence="2" key="1">
    <citation type="submission" date="2019-08" db="EMBL/GenBank/DDBJ databases">
        <authorList>
            <person name="Kucharzyk K."/>
            <person name="Murdoch R.W."/>
            <person name="Higgins S."/>
            <person name="Loffler F."/>
        </authorList>
    </citation>
    <scope>NUCLEOTIDE SEQUENCE</scope>
</reference>
<proteinExistence type="predicted"/>
<evidence type="ECO:0000313" key="2">
    <source>
        <dbReference type="EMBL" id="MPN28774.1"/>
    </source>
</evidence>
<evidence type="ECO:0000256" key="1">
    <source>
        <dbReference type="SAM" id="MobiDB-lite"/>
    </source>
</evidence>
<gene>
    <name evidence="2" type="ORF">SDC9_176219</name>
</gene>
<dbReference type="AlphaFoldDB" id="A0A645GXL8"/>
<feature type="region of interest" description="Disordered" evidence="1">
    <location>
        <begin position="16"/>
        <end position="72"/>
    </location>
</feature>
<feature type="compositionally biased region" description="Basic and acidic residues" evidence="1">
    <location>
        <begin position="38"/>
        <end position="47"/>
    </location>
</feature>